<gene>
    <name evidence="1" type="ORF">BTO20_06945</name>
</gene>
<dbReference type="AlphaFoldDB" id="A0A1Y0BZK4"/>
<reference evidence="1 2" key="1">
    <citation type="submission" date="2017-04" db="EMBL/GenBank/DDBJ databases">
        <title>Whole Genome Sequence of 1,4-Dioxane Degrading Bacterium Mycobacterium dioxanotrophicus PH-06.</title>
        <authorList>
            <person name="He Y."/>
        </authorList>
    </citation>
    <scope>NUCLEOTIDE SEQUENCE [LARGE SCALE GENOMIC DNA]</scope>
    <source>
        <strain evidence="1 2">PH-06</strain>
    </source>
</reference>
<dbReference type="KEGG" id="mdx:BTO20_06945"/>
<organism evidence="1 2">
    <name type="scientific">Mycobacterium dioxanotrophicus</name>
    <dbReference type="NCBI Taxonomy" id="482462"/>
    <lineage>
        <taxon>Bacteria</taxon>
        <taxon>Bacillati</taxon>
        <taxon>Actinomycetota</taxon>
        <taxon>Actinomycetes</taxon>
        <taxon>Mycobacteriales</taxon>
        <taxon>Mycobacteriaceae</taxon>
        <taxon>Mycobacterium</taxon>
    </lineage>
</organism>
<name>A0A1Y0BZK4_9MYCO</name>
<keyword evidence="2" id="KW-1185">Reference proteome</keyword>
<dbReference type="Proteomes" id="UP000195331">
    <property type="component" value="Chromosome"/>
</dbReference>
<evidence type="ECO:0000313" key="2">
    <source>
        <dbReference type="Proteomes" id="UP000195331"/>
    </source>
</evidence>
<dbReference type="RefSeq" id="WP_087074487.1">
    <property type="nucleotide sequence ID" value="NZ_CP020809.1"/>
</dbReference>
<protein>
    <submittedName>
        <fullName evidence="1">Uncharacterized protein</fullName>
    </submittedName>
</protein>
<proteinExistence type="predicted"/>
<dbReference type="OrthoDB" id="3259391at2"/>
<accession>A0A1Y0BZK4</accession>
<evidence type="ECO:0000313" key="1">
    <source>
        <dbReference type="EMBL" id="ART68349.1"/>
    </source>
</evidence>
<sequence>MSTVSELDQLLRERFDITRDEFVAALRMLPSVRPWATSLTEEEAQLLDDADFGEDAEAYVAAGAEIAGHAGRLAVTALTSAEVKTALGLSDSRVRQKRLARELWAIPDGQTWLFPISQFDSDPKTGLPFRQVRGLAEVFKSLPEDPHPVAVDGFLHTRQPELERDGHALAPLDWLREGGDVTNVIAAALASDWYGR</sequence>
<dbReference type="EMBL" id="CP020809">
    <property type="protein sequence ID" value="ART68349.1"/>
    <property type="molecule type" value="Genomic_DNA"/>
</dbReference>